<reference evidence="6 7" key="1">
    <citation type="submission" date="2024-09" db="EMBL/GenBank/DDBJ databases">
        <authorList>
            <person name="Sun Q."/>
            <person name="Mori K."/>
        </authorList>
    </citation>
    <scope>NUCLEOTIDE SEQUENCE [LARGE SCALE GENOMIC DNA]</scope>
    <source>
        <strain evidence="6 7">CGMCC 1.15906</strain>
    </source>
</reference>
<evidence type="ECO:0000256" key="4">
    <source>
        <dbReference type="SAM" id="MobiDB-lite"/>
    </source>
</evidence>
<dbReference type="PANTHER" id="PTHR46708:SF2">
    <property type="entry name" value="FIBRONECTIN TYPE-III DOMAIN-CONTAINING PROTEIN"/>
    <property type="match status" value="1"/>
</dbReference>
<evidence type="ECO:0000313" key="6">
    <source>
        <dbReference type="EMBL" id="MFC0628296.1"/>
    </source>
</evidence>
<gene>
    <name evidence="6" type="ORF">ACFFGN_29775</name>
</gene>
<keyword evidence="1" id="KW-0677">Repeat</keyword>
<keyword evidence="7" id="KW-1185">Reference proteome</keyword>
<dbReference type="SMART" id="SM00060">
    <property type="entry name" value="FN3"/>
    <property type="match status" value="5"/>
</dbReference>
<dbReference type="SUPFAM" id="SSF50993">
    <property type="entry name" value="Peptidase/esterase 'gauge' domain"/>
    <property type="match status" value="1"/>
</dbReference>
<feature type="domain" description="Fibronectin type-III" evidence="5">
    <location>
        <begin position="522"/>
        <end position="611"/>
    </location>
</feature>
<dbReference type="InterPro" id="IPR011042">
    <property type="entry name" value="6-blade_b-propeller_TolB-like"/>
</dbReference>
<keyword evidence="2" id="KW-0378">Hydrolase</keyword>
<sequence>MITPTAKGSVIPYPAGTTRPAVSGVLFAANDAYASGSSILRLSASGQASFHNASAGTVRIIVDVAGYYTTGDAPPTATASRYVPLKQTRILDTQNGTGGVPVGAIEAKKSTLPFLAAGVGGLPAASSISSVVLSLTALNPAAVGGAIVHPSGTAVPGVAHSVWPAKRSKTSTVVTRIGADGKLVVANTSNGVVHFVAEVIGYYTPATNSAVASTRIATVPAATRVLDTGTTLIPANNGTRVFKVAGTGGLPATGLAAVAFNLIVAGTTTSGDIVTYPTGETAPLATDAIAPPTPYSFNQAFTRVSPTGEITILNRSNAGIRVYLDLQAYALKPKTPTAPANVEAAPANAAASVTWQAPADTGDLTLKSYEITRTPGGQVTTVPGTATSATITGLSNDETYTFKVAAVNAVGRSAESAESLPVTPAPQPPLGKPFITSVFPRDSAATVYWAAPADATDSVVSYTVTATPGGASRTVPGTAREAVLTGLTNGTAYAIKVTATNATGSGGSDPRSVTPVPAKVPLVPPIDAVTALNGRLDVQWVRPADGGAAIDSYQVTAEPGGITQTVPADTTITALTGLTNGQQYTVKIRAHNKAGYGDAAVSTGTPSAARAPGVPVDVRVAPSANGSVQLGWKAPIDVGTAPISGYRVTVTPGGRTVDVTTATAAVTGLDPAIDYRFTVAAKNVHGTGTATPPTSAVKPVLVVKVAPTVLTPQSQRQIRSLTPTAIVIEAPTTQLAALQVGQNVVADASATTPRGFLRRITKVQTVNGLLVLNTIDAALNELYDDLGVSSQFGAMSDQVTGFVPAVPGVKLRTATAGGRTRKQGAARVMKTTGDPDIKLYIQNGRIVIEAEQDFDNGLRYTGTFQMGTQFDASIRTKGLSLTSAHFKKTFDVASTSRLDIALGGTKTFRKKLGSLQLACFTIPVGPVPVVICPTLDAEIYADLEGRAGLALEASFARRLGAELTIESGQVTANGINEPLPNLPSEVKATAFANLKIQVGITPAVTLWFWGQGGPAVELSPYLEYEFDSSQDPAQTLVLGIKIGAGVRLRFMRREIVRWSEPKVMSVEMPLWDSGGPFKGLIIDPGSAELPVGRTQQFTASIKGWPDEQAQWKITEGPGTISASGLYTPGGEGFAKIAATVPANGAHPELTGKANVFVTAHVPSEPRNVRATAGTHTALLTWDTPEDQGGNPINHYVVTTFPDTGAQLVPAGDGNRITLRGLTPGQVHVACVTALNLDGTGKTGCSLPFTPEWTTLANPGGSDIVGGVEGTELGIDGVTLSDSGRYAFFATKKADGKFYLVRRDLADGSYETVSRADDKVTPEPIAWGFRTLSVLTTPNYATSGEGRYITYRKDDGSGRNNYVVVRDLASGERWSFSSHADKINSLRLSADGTKVTYLTGNPASRSTRIWQAVKGIADPELLEYCFEETSCGSGSHTHLGVSPDGKTVMYDFESRDPASPYYNATNQVVSLNVRTGEKTLPYLNQGLRLGSVVYSADGSWIAASVTVNGKPALAARKVGTGPLTAADVFVYATGGPAGISDDGRRIAWRPYQYPAPQRLMVYSKSTKKHWAAPPPPSADGFYQDEHVHLASSGAAVSWQSTGPDGHPFLNTPQGAVQK</sequence>
<dbReference type="SUPFAM" id="SSF49265">
    <property type="entry name" value="Fibronectin type III"/>
    <property type="match status" value="3"/>
</dbReference>
<keyword evidence="2" id="KW-0326">Glycosidase</keyword>
<feature type="domain" description="Fibronectin type-III" evidence="5">
    <location>
        <begin position="1161"/>
        <end position="1258"/>
    </location>
</feature>
<dbReference type="CDD" id="cd00063">
    <property type="entry name" value="FN3"/>
    <property type="match status" value="5"/>
</dbReference>
<dbReference type="InterPro" id="IPR013783">
    <property type="entry name" value="Ig-like_fold"/>
</dbReference>
<organism evidence="6 7">
    <name type="scientific">Kribbella deserti</name>
    <dbReference type="NCBI Taxonomy" id="1926257"/>
    <lineage>
        <taxon>Bacteria</taxon>
        <taxon>Bacillati</taxon>
        <taxon>Actinomycetota</taxon>
        <taxon>Actinomycetes</taxon>
        <taxon>Propionibacteriales</taxon>
        <taxon>Kribbellaceae</taxon>
        <taxon>Kribbella</taxon>
    </lineage>
</organism>
<dbReference type="InterPro" id="IPR003961">
    <property type="entry name" value="FN3_dom"/>
</dbReference>
<keyword evidence="3" id="KW-0119">Carbohydrate metabolism</keyword>
<feature type="domain" description="Fibronectin type-III" evidence="5">
    <location>
        <begin position="335"/>
        <end position="428"/>
    </location>
</feature>
<dbReference type="RefSeq" id="WP_380054318.1">
    <property type="nucleotide sequence ID" value="NZ_JBHLTC010000038.1"/>
</dbReference>
<dbReference type="InterPro" id="IPR036116">
    <property type="entry name" value="FN3_sf"/>
</dbReference>
<dbReference type="EMBL" id="JBHLTC010000038">
    <property type="protein sequence ID" value="MFC0628296.1"/>
    <property type="molecule type" value="Genomic_DNA"/>
</dbReference>
<dbReference type="Proteomes" id="UP001589890">
    <property type="component" value="Unassembled WGS sequence"/>
</dbReference>
<dbReference type="Gene3D" id="2.120.10.30">
    <property type="entry name" value="TolB, C-terminal domain"/>
    <property type="match status" value="1"/>
</dbReference>
<dbReference type="PROSITE" id="PS50853">
    <property type="entry name" value="FN3"/>
    <property type="match status" value="5"/>
</dbReference>
<feature type="region of interest" description="Disordered" evidence="4">
    <location>
        <begin position="1592"/>
        <end position="1617"/>
    </location>
</feature>
<feature type="domain" description="Fibronectin type-III" evidence="5">
    <location>
        <begin position="429"/>
        <end position="521"/>
    </location>
</feature>
<dbReference type="Gene3D" id="2.60.40.10">
    <property type="entry name" value="Immunoglobulins"/>
    <property type="match status" value="5"/>
</dbReference>
<comment type="caution">
    <text evidence="6">The sequence shown here is derived from an EMBL/GenBank/DDBJ whole genome shotgun (WGS) entry which is preliminary data.</text>
</comment>
<dbReference type="InterPro" id="IPR050991">
    <property type="entry name" value="ECM_Regulatory_Proteins"/>
</dbReference>
<evidence type="ECO:0000313" key="7">
    <source>
        <dbReference type="Proteomes" id="UP001589890"/>
    </source>
</evidence>
<protein>
    <submittedName>
        <fullName evidence="6">Fibronectin type III domain-containing protein</fullName>
    </submittedName>
</protein>
<dbReference type="PANTHER" id="PTHR46708">
    <property type="entry name" value="TENASCIN"/>
    <property type="match status" value="1"/>
</dbReference>
<proteinExistence type="predicted"/>
<name>A0ABV6QWB3_9ACTN</name>
<dbReference type="Pfam" id="PF00041">
    <property type="entry name" value="fn3"/>
    <property type="match status" value="5"/>
</dbReference>
<feature type="domain" description="Fibronectin type-III" evidence="5">
    <location>
        <begin position="614"/>
        <end position="701"/>
    </location>
</feature>
<evidence type="ECO:0000256" key="2">
    <source>
        <dbReference type="ARBA" id="ARBA00023295"/>
    </source>
</evidence>
<evidence type="ECO:0000256" key="3">
    <source>
        <dbReference type="ARBA" id="ARBA00023326"/>
    </source>
</evidence>
<keyword evidence="3" id="KW-0624">Polysaccharide degradation</keyword>
<evidence type="ECO:0000256" key="1">
    <source>
        <dbReference type="ARBA" id="ARBA00022737"/>
    </source>
</evidence>
<accession>A0ABV6QWB3</accession>
<evidence type="ECO:0000259" key="5">
    <source>
        <dbReference type="PROSITE" id="PS50853"/>
    </source>
</evidence>